<organism evidence="1 2">
    <name type="scientific">Streptomyces musisoli</name>
    <dbReference type="NCBI Taxonomy" id="2802280"/>
    <lineage>
        <taxon>Bacteria</taxon>
        <taxon>Bacillati</taxon>
        <taxon>Actinomycetota</taxon>
        <taxon>Actinomycetes</taxon>
        <taxon>Kitasatosporales</taxon>
        <taxon>Streptomycetaceae</taxon>
        <taxon>Streptomyces</taxon>
    </lineage>
</organism>
<proteinExistence type="predicted"/>
<dbReference type="SUPFAM" id="SSF55144">
    <property type="entry name" value="LigT-like"/>
    <property type="match status" value="1"/>
</dbReference>
<dbReference type="InterPro" id="IPR009097">
    <property type="entry name" value="Cyclic_Pdiesterase"/>
</dbReference>
<dbReference type="EMBL" id="JAERRH010000002">
    <property type="protein sequence ID" value="MBL1104462.1"/>
    <property type="molecule type" value="Genomic_DNA"/>
</dbReference>
<sequence length="88" mass="9892">MQNGEQVRLGVEHTGELREMQTDITQRLGITEDGYWPHVTLGLARAGFPRSDAEAMRLPTLDAPAPTLDMQQEMTATDFRILVKRPLT</sequence>
<dbReference type="RefSeq" id="WP_201814864.1">
    <property type="nucleotide sequence ID" value="NZ_JAERRH010000002.1"/>
</dbReference>
<name>A0ABS1NWG2_9ACTN</name>
<evidence type="ECO:0008006" key="3">
    <source>
        <dbReference type="Google" id="ProtNLM"/>
    </source>
</evidence>
<evidence type="ECO:0000313" key="1">
    <source>
        <dbReference type="EMBL" id="MBL1104462.1"/>
    </source>
</evidence>
<gene>
    <name evidence="1" type="ORF">JK361_07590</name>
</gene>
<protein>
    <recommendedName>
        <fullName evidence="3">2'-5' RNA ligase</fullName>
    </recommendedName>
</protein>
<accession>A0ABS1NWG2</accession>
<evidence type="ECO:0000313" key="2">
    <source>
        <dbReference type="Proteomes" id="UP000621386"/>
    </source>
</evidence>
<reference evidence="1 2" key="1">
    <citation type="submission" date="2021-01" db="EMBL/GenBank/DDBJ databases">
        <title>WGS of actinomycetes isolated from Thailand.</title>
        <authorList>
            <person name="Thawai C."/>
        </authorList>
    </citation>
    <scope>NUCLEOTIDE SEQUENCE [LARGE SCALE GENOMIC DNA]</scope>
    <source>
        <strain evidence="1 2">CH5-8</strain>
    </source>
</reference>
<comment type="caution">
    <text evidence="1">The sequence shown here is derived from an EMBL/GenBank/DDBJ whole genome shotgun (WGS) entry which is preliminary data.</text>
</comment>
<dbReference type="Proteomes" id="UP000621386">
    <property type="component" value="Unassembled WGS sequence"/>
</dbReference>
<keyword evidence="2" id="KW-1185">Reference proteome</keyword>